<dbReference type="SUPFAM" id="SSF110738">
    <property type="entry name" value="Glycerate kinase I"/>
    <property type="match status" value="1"/>
</dbReference>
<proteinExistence type="inferred from homology"/>
<dbReference type="InterPro" id="IPR018197">
    <property type="entry name" value="Glycerate_kinase_RE-like"/>
</dbReference>
<reference evidence="5 6" key="1">
    <citation type="submission" date="2018-11" db="EMBL/GenBank/DDBJ databases">
        <title>Complete genome sequence of Paenibacillus baekrokdamisoli strain KCTC 33723.</title>
        <authorList>
            <person name="Kang S.W."/>
            <person name="Lee K.C."/>
            <person name="Kim K.K."/>
            <person name="Kim J.S."/>
            <person name="Kim D.S."/>
            <person name="Ko S.H."/>
            <person name="Yang S.H."/>
            <person name="Lee J.S."/>
        </authorList>
    </citation>
    <scope>NUCLEOTIDE SEQUENCE [LARGE SCALE GENOMIC DNA]</scope>
    <source>
        <strain evidence="5 6">KCTC 33723</strain>
    </source>
</reference>
<dbReference type="PANTHER" id="PTHR21599:SF0">
    <property type="entry name" value="GLYCERATE KINASE"/>
    <property type="match status" value="1"/>
</dbReference>
<evidence type="ECO:0000256" key="3">
    <source>
        <dbReference type="ARBA" id="ARBA00022777"/>
    </source>
</evidence>
<comment type="similarity">
    <text evidence="1 4">Belongs to the glycerate kinase type-1 family.</text>
</comment>
<dbReference type="EMBL" id="AP019308">
    <property type="protein sequence ID" value="BBH24510.1"/>
    <property type="molecule type" value="Genomic_DNA"/>
</dbReference>
<dbReference type="Gene3D" id="3.40.50.10350">
    <property type="entry name" value="Glycerate kinase, domain 1"/>
    <property type="match status" value="1"/>
</dbReference>
<evidence type="ECO:0000313" key="6">
    <source>
        <dbReference type="Proteomes" id="UP000275368"/>
    </source>
</evidence>
<dbReference type="OrthoDB" id="9774290at2"/>
<evidence type="ECO:0000313" key="5">
    <source>
        <dbReference type="EMBL" id="BBH24510.1"/>
    </source>
</evidence>
<dbReference type="Proteomes" id="UP000275368">
    <property type="component" value="Chromosome"/>
</dbReference>
<dbReference type="InterPro" id="IPR018193">
    <property type="entry name" value="Glyc_kinase_flavodox-like_fold"/>
</dbReference>
<evidence type="ECO:0000256" key="2">
    <source>
        <dbReference type="ARBA" id="ARBA00022679"/>
    </source>
</evidence>
<dbReference type="KEGG" id="pbk:Back11_58550"/>
<dbReference type="Gene3D" id="3.90.1510.10">
    <property type="entry name" value="Glycerate kinase, domain 2"/>
    <property type="match status" value="1"/>
</dbReference>
<accession>A0A3G9J010</accession>
<dbReference type="AlphaFoldDB" id="A0A3G9J010"/>
<dbReference type="RefSeq" id="WP_125664767.1">
    <property type="nucleotide sequence ID" value="NZ_AP019308.1"/>
</dbReference>
<dbReference type="Pfam" id="PF02595">
    <property type="entry name" value="Gly_kinase"/>
    <property type="match status" value="1"/>
</dbReference>
<dbReference type="InterPro" id="IPR036129">
    <property type="entry name" value="Glycerate_kinase_sf"/>
</dbReference>
<dbReference type="InterPro" id="IPR004381">
    <property type="entry name" value="Glycerate_kinase"/>
</dbReference>
<organism evidence="5 6">
    <name type="scientific">Paenibacillus baekrokdamisoli</name>
    <dbReference type="NCBI Taxonomy" id="1712516"/>
    <lineage>
        <taxon>Bacteria</taxon>
        <taxon>Bacillati</taxon>
        <taxon>Bacillota</taxon>
        <taxon>Bacilli</taxon>
        <taxon>Bacillales</taxon>
        <taxon>Paenibacillaceae</taxon>
        <taxon>Paenibacillus</taxon>
    </lineage>
</organism>
<dbReference type="GO" id="GO:0008887">
    <property type="term" value="F:glycerate kinase activity"/>
    <property type="evidence" value="ECO:0007669"/>
    <property type="project" value="UniProtKB-UniRule"/>
</dbReference>
<evidence type="ECO:0000256" key="1">
    <source>
        <dbReference type="ARBA" id="ARBA00006284"/>
    </source>
</evidence>
<dbReference type="GO" id="GO:0031388">
    <property type="term" value="P:organic acid phosphorylation"/>
    <property type="evidence" value="ECO:0007669"/>
    <property type="project" value="UniProtKB-UniRule"/>
</dbReference>
<gene>
    <name evidence="5" type="primary">glxK</name>
    <name evidence="5" type="ORF">Back11_58550</name>
</gene>
<keyword evidence="2 4" id="KW-0808">Transferase</keyword>
<protein>
    <submittedName>
        <fullName evidence="5">Glycerate kinase</fullName>
    </submittedName>
</protein>
<keyword evidence="3 4" id="KW-0418">Kinase</keyword>
<dbReference type="PIRSF" id="PIRSF006078">
    <property type="entry name" value="GlxK"/>
    <property type="match status" value="1"/>
</dbReference>
<evidence type="ECO:0000256" key="4">
    <source>
        <dbReference type="PIRNR" id="PIRNR006078"/>
    </source>
</evidence>
<name>A0A3G9J010_9BACL</name>
<sequence length="383" mass="39955">MKVVIAPDSFKGSLTASELCAAIANGVRSVFPKADLICKPLADGGEGMVNHLVDATGGSLVSAAACDPLGRVRQATYGVLGDGRTAVIEMAAASGLPLLKDDERQPLITTTRGTGQLILHALDQGFRSFIIGLGGSATNDGATGMLRALGLQLMNAEGQQLPDGGGALRDLYRIDLTQLDERLAECHFTIACDVTNELCGPSGASAVFGPQKGATPEMVVLLDEGLRRLAECIEETRGIDVLYLAGGGAAGGMGAGMMGFLNAEIFSGIEVVMEASHFEKALQDADYVITGEGRLDEQTLSGKVVAGVCAAASRSRIPVIVLCGTNQLSTHELDELGEVSAFSIVPGPCTLEEAMRHTPDWVEAMVIQIFKVIRSSCGKTIFT</sequence>
<dbReference type="PANTHER" id="PTHR21599">
    <property type="entry name" value="GLYCERATE KINASE"/>
    <property type="match status" value="1"/>
</dbReference>
<dbReference type="NCBIfam" id="TIGR00045">
    <property type="entry name" value="glycerate kinase"/>
    <property type="match status" value="1"/>
</dbReference>
<keyword evidence="6" id="KW-1185">Reference proteome</keyword>